<dbReference type="Pfam" id="PF00590">
    <property type="entry name" value="TP_methylase"/>
    <property type="match status" value="1"/>
</dbReference>
<dbReference type="EMBL" id="ACJA02000001">
    <property type="protein sequence ID" value="EFH96744.1"/>
    <property type="molecule type" value="Genomic_DNA"/>
</dbReference>
<accession>A0A0E1XBI4</accession>
<evidence type="ECO:0000313" key="8">
    <source>
        <dbReference type="EMBL" id="EFH96744.1"/>
    </source>
</evidence>
<feature type="domain" description="Tetrapyrrole methylase" evidence="7">
    <location>
        <begin position="8"/>
        <end position="217"/>
    </location>
</feature>
<dbReference type="SUPFAM" id="SSF53790">
    <property type="entry name" value="Tetrapyrrole methylase"/>
    <property type="match status" value="1"/>
</dbReference>
<keyword evidence="3 6" id="KW-0808">Transferase</keyword>
<gene>
    <name evidence="8" type="primary">cobA</name>
    <name evidence="8" type="ORF">HMPREF0769_10746</name>
</gene>
<evidence type="ECO:0000259" key="7">
    <source>
        <dbReference type="Pfam" id="PF00590"/>
    </source>
</evidence>
<proteinExistence type="inferred from homology"/>
<dbReference type="InterPro" id="IPR014776">
    <property type="entry name" value="4pyrrole_Mease_sub2"/>
</dbReference>
<dbReference type="PANTHER" id="PTHR45790:SF3">
    <property type="entry name" value="S-ADENOSYL-L-METHIONINE-DEPENDENT UROPORPHYRINOGEN III METHYLTRANSFERASE, CHLOROPLASTIC"/>
    <property type="match status" value="1"/>
</dbReference>
<dbReference type="Gene3D" id="3.30.950.10">
    <property type="entry name" value="Methyltransferase, Cobalt-precorrin-4 Transmethylase, Domain 2"/>
    <property type="match status" value="1"/>
</dbReference>
<protein>
    <recommendedName>
        <fullName evidence="1">uroporphyrinogen-III C-methyltransferase</fullName>
        <ecNumber evidence="1">2.1.1.107</ecNumber>
    </recommendedName>
</protein>
<dbReference type="InterPro" id="IPR050161">
    <property type="entry name" value="Siro_Cobalamin_biosynth"/>
</dbReference>
<name>A0A0E1XBI4_STAAU</name>
<dbReference type="EC" id="2.1.1.107" evidence="1"/>
<dbReference type="Gene3D" id="3.40.1010.10">
    <property type="entry name" value="Cobalt-precorrin-4 Transmethylase, Domain 1"/>
    <property type="match status" value="1"/>
</dbReference>
<evidence type="ECO:0000256" key="6">
    <source>
        <dbReference type="RuleBase" id="RU003960"/>
    </source>
</evidence>
<dbReference type="NCBIfam" id="TIGR01469">
    <property type="entry name" value="cobA_cysG_Cterm"/>
    <property type="match status" value="1"/>
</dbReference>
<sequence length="325" mass="36031">MSVNGYGKVYLIGAGPGNPNYLTKKAERLIREADVILYDRLVNPLILQYSKSTTEIIDVGKKPYAKHIQQEKINECIVEAARRYNKVVRLKGGDPAIFGRVQEEVDTLNNFNIAFEIVPGVTSASAAVATMQTGLTMRAVAKSVTFSTGYFKDSEENEVDVNALVNGGTLAIYMGVKRLEKIIAQIQQYTDIDYPIAIVFQASCFNEFVVKGRLSNIVGKLEHYAIEAKPGICIIGEVVGYTENVSTTSNPTQQFYVVSGSKPDALMLCEHLYDEGYGCLLNPNDTSNGTYHSSQYDYYDTFIKQQENVTYISTDRADTNTVLCH</sequence>
<dbReference type="InterPro" id="IPR003043">
    <property type="entry name" value="Uropor_MeTrfase_CS"/>
</dbReference>
<evidence type="ECO:0000256" key="1">
    <source>
        <dbReference type="ARBA" id="ARBA00012162"/>
    </source>
</evidence>
<reference evidence="8" key="1">
    <citation type="submission" date="2010-05" db="EMBL/GenBank/DDBJ databases">
        <authorList>
            <person name="Muzny D."/>
            <person name="Qin X."/>
            <person name="Buhay C."/>
            <person name="Dugan-Rocha S."/>
            <person name="Ding Y."/>
            <person name="Chen G."/>
            <person name="Hawes A."/>
            <person name="Holder M."/>
            <person name="Jhangiani S."/>
            <person name="Johnson A."/>
            <person name="Khan Z."/>
            <person name="Li Z."/>
            <person name="Liu W."/>
            <person name="Liu X."/>
            <person name="Perez L."/>
            <person name="Shen H."/>
            <person name="Wang Q."/>
            <person name="Watt J."/>
            <person name="Xi L."/>
            <person name="Xin Y."/>
            <person name="Zhou J."/>
            <person name="Deng J."/>
            <person name="Jiang H."/>
            <person name="Liu Y."/>
            <person name="Qu J."/>
            <person name="Song X.-Z."/>
            <person name="Zhang L."/>
            <person name="Villasana D."/>
            <person name="Johnson A."/>
            <person name="Liu J."/>
            <person name="Liyanage D."/>
            <person name="Lorensuhewa L."/>
            <person name="Robinson T."/>
            <person name="Song A."/>
            <person name="Song B.-B."/>
            <person name="Dinh H."/>
            <person name="Thornton R."/>
            <person name="Coyle M."/>
            <person name="Francisco L."/>
            <person name="Jackson L."/>
            <person name="Javaid M."/>
            <person name="Korchina V."/>
            <person name="Kovar C."/>
            <person name="Mata R."/>
            <person name="Mathew T."/>
            <person name="Ngo R."/>
            <person name="Nguyen L."/>
            <person name="Nguyen N."/>
            <person name="Okwuonu G."/>
            <person name="Ongeri F."/>
            <person name="Pham C."/>
            <person name="Simmons D."/>
            <person name="Wilczek-Boney K."/>
            <person name="Hale W."/>
            <person name="Jakkamsetti A."/>
            <person name="Pham P."/>
            <person name="Ruth R."/>
            <person name="San Lucas F."/>
            <person name="Warren J."/>
            <person name="Zhang J."/>
            <person name="Zhao Z."/>
            <person name="Zhou C."/>
            <person name="Zhu D."/>
            <person name="Lee S."/>
            <person name="Bess C."/>
            <person name="Blankenburg K."/>
            <person name="Forbes L."/>
            <person name="Fu Q."/>
            <person name="Gubbala S."/>
            <person name="Hirani K."/>
            <person name="Jayaseelan J.C."/>
            <person name="Lara F."/>
            <person name="Munidasa M."/>
            <person name="Palculict T."/>
            <person name="Patil S."/>
            <person name="Pu L.-L."/>
            <person name="Saada N."/>
            <person name="Tang L."/>
            <person name="Weissenberger G."/>
            <person name="Zhu Y."/>
            <person name="Hemphill L."/>
            <person name="Shang Y."/>
            <person name="Youmans B."/>
            <person name="Ayvaz T."/>
            <person name="Ross M."/>
            <person name="Santibanez J."/>
            <person name="Aqrawi P."/>
            <person name="Gross S."/>
            <person name="Joshi V."/>
            <person name="Fowler G."/>
            <person name="Nazareth L."/>
            <person name="Reid J."/>
            <person name="Worley K."/>
            <person name="Petrosino J."/>
            <person name="Highlander S."/>
            <person name="Gibbs R."/>
        </authorList>
    </citation>
    <scope>NUCLEOTIDE SEQUENCE [LARGE SCALE GENOMIC DNA]</scope>
    <source>
        <strain evidence="8">MN8</strain>
    </source>
</reference>
<evidence type="ECO:0000256" key="4">
    <source>
        <dbReference type="ARBA" id="ARBA00022691"/>
    </source>
</evidence>
<dbReference type="NCBIfam" id="NF004790">
    <property type="entry name" value="PRK06136.1"/>
    <property type="match status" value="1"/>
</dbReference>
<dbReference type="PROSITE" id="PS00840">
    <property type="entry name" value="SUMT_2"/>
    <property type="match status" value="1"/>
</dbReference>
<keyword evidence="5" id="KW-0627">Porphyrin biosynthesis</keyword>
<dbReference type="RefSeq" id="WP_000115658.1">
    <property type="nucleotide sequence ID" value="NZ_CM000952.1"/>
</dbReference>
<dbReference type="HOGENOM" id="CLU_011276_7_0_9"/>
<organism evidence="8">
    <name type="scientific">Staphylococcus aureus subsp. aureus MN8</name>
    <dbReference type="NCBI Taxonomy" id="548470"/>
    <lineage>
        <taxon>Bacteria</taxon>
        <taxon>Bacillati</taxon>
        <taxon>Bacillota</taxon>
        <taxon>Bacilli</taxon>
        <taxon>Bacillales</taxon>
        <taxon>Staphylococcaceae</taxon>
        <taxon>Staphylococcus</taxon>
    </lineage>
</organism>
<dbReference type="GO" id="GO:0004851">
    <property type="term" value="F:uroporphyrin-III C-methyltransferase activity"/>
    <property type="evidence" value="ECO:0007669"/>
    <property type="project" value="UniProtKB-EC"/>
</dbReference>
<dbReference type="CDD" id="cd11642">
    <property type="entry name" value="SUMT"/>
    <property type="match status" value="1"/>
</dbReference>
<evidence type="ECO:0000256" key="5">
    <source>
        <dbReference type="ARBA" id="ARBA00023244"/>
    </source>
</evidence>
<dbReference type="GO" id="GO:0032259">
    <property type="term" value="P:methylation"/>
    <property type="evidence" value="ECO:0007669"/>
    <property type="project" value="UniProtKB-KW"/>
</dbReference>
<dbReference type="InterPro" id="IPR006366">
    <property type="entry name" value="CobA/CysG_C"/>
</dbReference>
<keyword evidence="2 6" id="KW-0489">Methyltransferase</keyword>
<dbReference type="AlphaFoldDB" id="A0A0E1XBI4"/>
<dbReference type="PANTHER" id="PTHR45790">
    <property type="entry name" value="SIROHEME SYNTHASE-RELATED"/>
    <property type="match status" value="1"/>
</dbReference>
<dbReference type="InterPro" id="IPR000878">
    <property type="entry name" value="4pyrrol_Mease"/>
</dbReference>
<dbReference type="InterPro" id="IPR035996">
    <property type="entry name" value="4pyrrol_Methylase_sf"/>
</dbReference>
<evidence type="ECO:0000256" key="3">
    <source>
        <dbReference type="ARBA" id="ARBA00022679"/>
    </source>
</evidence>
<dbReference type="Proteomes" id="UP000003455">
    <property type="component" value="Chromosome"/>
</dbReference>
<dbReference type="FunFam" id="3.40.1010.10:FF:000001">
    <property type="entry name" value="Siroheme synthase"/>
    <property type="match status" value="1"/>
</dbReference>
<comment type="similarity">
    <text evidence="6">Belongs to the precorrin methyltransferase family.</text>
</comment>
<dbReference type="GO" id="GO:0019354">
    <property type="term" value="P:siroheme biosynthetic process"/>
    <property type="evidence" value="ECO:0007669"/>
    <property type="project" value="InterPro"/>
</dbReference>
<dbReference type="InterPro" id="IPR014777">
    <property type="entry name" value="4pyrrole_Mease_sub1"/>
</dbReference>
<keyword evidence="4" id="KW-0949">S-adenosyl-L-methionine</keyword>
<evidence type="ECO:0000256" key="2">
    <source>
        <dbReference type="ARBA" id="ARBA00022603"/>
    </source>
</evidence>
<comment type="caution">
    <text evidence="8">The sequence shown here is derived from an EMBL/GenBank/DDBJ whole genome shotgun (WGS) entry which is preliminary data.</text>
</comment>